<gene>
    <name evidence="1" type="ORF">FQB35_09705</name>
</gene>
<dbReference type="KEGG" id="crs:FQB35_09705"/>
<protein>
    <recommendedName>
        <fullName evidence="3">Phage XkdN-like tail assembly chaperone protein, TAC</fullName>
    </recommendedName>
</protein>
<evidence type="ECO:0000313" key="2">
    <source>
        <dbReference type="Proteomes" id="UP000324646"/>
    </source>
</evidence>
<name>A0A5C0SH76_CRATE</name>
<keyword evidence="2" id="KW-1185">Reference proteome</keyword>
<proteinExistence type="predicted"/>
<evidence type="ECO:0008006" key="3">
    <source>
        <dbReference type="Google" id="ProtNLM"/>
    </source>
</evidence>
<dbReference type="RefSeq" id="WP_148809732.1">
    <property type="nucleotide sequence ID" value="NZ_CP042243.1"/>
</dbReference>
<sequence>MSKGKKLTLDDFRKKALQREKAKKLFTFIDVEDFGEIRFERPTNNEILRYMNECARAVKTDEKGKVIEQDLTIMFEASKELVYTCCEFLQDRELREELEIKDPLDVVSKIFGINGTIEIASQIIEEFEGRKLAEEVVEDIKN</sequence>
<dbReference type="Proteomes" id="UP000324646">
    <property type="component" value="Chromosome"/>
</dbReference>
<dbReference type="InterPro" id="IPR038559">
    <property type="entry name" value="XkdN-like_sf"/>
</dbReference>
<accession>A0A5C0SH76</accession>
<dbReference type="Gene3D" id="3.30.2220.30">
    <property type="match status" value="1"/>
</dbReference>
<dbReference type="EMBL" id="CP042243">
    <property type="protein sequence ID" value="QEK12578.1"/>
    <property type="molecule type" value="Genomic_DNA"/>
</dbReference>
<reference evidence="1 2" key="1">
    <citation type="submission" date="2019-07" db="EMBL/GenBank/DDBJ databases">
        <title>Complete genome of Crassaminicella thermophila SY095.</title>
        <authorList>
            <person name="Li X."/>
        </authorList>
    </citation>
    <scope>NUCLEOTIDE SEQUENCE [LARGE SCALE GENOMIC DNA]</scope>
    <source>
        <strain evidence="1 2">SY095</strain>
    </source>
</reference>
<dbReference type="OrthoDB" id="1911430at2"/>
<organism evidence="1 2">
    <name type="scientific">Crassaminicella thermophila</name>
    <dbReference type="NCBI Taxonomy" id="2599308"/>
    <lineage>
        <taxon>Bacteria</taxon>
        <taxon>Bacillati</taxon>
        <taxon>Bacillota</taxon>
        <taxon>Clostridia</taxon>
        <taxon>Eubacteriales</taxon>
        <taxon>Clostridiaceae</taxon>
        <taxon>Crassaminicella</taxon>
    </lineage>
</organism>
<dbReference type="AlphaFoldDB" id="A0A5C0SH76"/>
<evidence type="ECO:0000313" key="1">
    <source>
        <dbReference type="EMBL" id="QEK12578.1"/>
    </source>
</evidence>